<dbReference type="RefSeq" id="WP_106514892.1">
    <property type="nucleotide sequence ID" value="NZ_PXYI01000007.1"/>
</dbReference>
<gene>
    <name evidence="7" type="ORF">C7I55_20560</name>
</gene>
<dbReference type="Gene3D" id="3.10.20.310">
    <property type="entry name" value="membrane protein fhac"/>
    <property type="match status" value="1"/>
</dbReference>
<dbReference type="GO" id="GO:0046819">
    <property type="term" value="P:protein secretion by the type V secretion system"/>
    <property type="evidence" value="ECO:0007669"/>
    <property type="project" value="TreeGrafter"/>
</dbReference>
<evidence type="ECO:0000259" key="6">
    <source>
        <dbReference type="Pfam" id="PF08479"/>
    </source>
</evidence>
<evidence type="ECO:0000313" key="8">
    <source>
        <dbReference type="Proteomes" id="UP000241167"/>
    </source>
</evidence>
<feature type="region of interest" description="Disordered" evidence="4">
    <location>
        <begin position="37"/>
        <end position="60"/>
    </location>
</feature>
<dbReference type="InterPro" id="IPR051544">
    <property type="entry name" value="TPS_OM_transporter"/>
</dbReference>
<comment type="caution">
    <text evidence="7">The sequence shown here is derived from an EMBL/GenBank/DDBJ whole genome shotgun (WGS) entry which is preliminary data.</text>
</comment>
<keyword evidence="3" id="KW-0998">Cell outer membrane</keyword>
<evidence type="ECO:0000313" key="7">
    <source>
        <dbReference type="EMBL" id="PSJ38079.1"/>
    </source>
</evidence>
<accession>A0A2P7QJE3</accession>
<evidence type="ECO:0000256" key="1">
    <source>
        <dbReference type="ARBA" id="ARBA00022452"/>
    </source>
</evidence>
<dbReference type="GO" id="GO:0008320">
    <property type="term" value="F:protein transmembrane transporter activity"/>
    <property type="evidence" value="ECO:0007669"/>
    <property type="project" value="TreeGrafter"/>
</dbReference>
<reference evidence="7 8" key="1">
    <citation type="submission" date="2018-03" db="EMBL/GenBank/DDBJ databases">
        <title>The draft genome of Sphingosinicella sp. GL-C-18.</title>
        <authorList>
            <person name="Liu L."/>
            <person name="Li L."/>
            <person name="Liang L."/>
            <person name="Zhang X."/>
            <person name="Wang T."/>
        </authorList>
    </citation>
    <scope>NUCLEOTIDE SEQUENCE [LARGE SCALE GENOMIC DNA]</scope>
    <source>
        <strain evidence="7 8">GL-C-18</strain>
    </source>
</reference>
<feature type="domain" description="Haemolysin activator HlyB C-terminal" evidence="5">
    <location>
        <begin position="207"/>
        <end position="508"/>
    </location>
</feature>
<feature type="compositionally biased region" description="Polar residues" evidence="4">
    <location>
        <begin position="44"/>
        <end position="59"/>
    </location>
</feature>
<dbReference type="Pfam" id="PF08479">
    <property type="entry name" value="POTRA_2"/>
    <property type="match status" value="1"/>
</dbReference>
<sequence>MSRMIVLGCALCAVSARAEQGPVDRADPAVVREELRRDVPPPSSGQSVLQTPVTAQPSGSGHRPIVAGAILIVGAEALPQSAFGAVVENYAGRTLDAEALRALAGEVAAVARKAGYGLATAWIPEQTVENGMLRVRIDEGRIDEIEVKGDAASAVRPRLVPLAQGRPVQTAALERQLLLAEDLAGVRLGKTRLERRNGRNVLVVPTFRDRVIGRAGLDNWGSATAGPVQARVSMEASAILAADDGLYLEVAGTPFQPREFAMVAGRYTAALGVAGTELSLGGYVALSEAGADLREYDLDGRSNEIEMEIRHPLVRSRAGGAWLSIGARLRDSEQTLRNVLIRDDRLALLGGSLFAYHRLGAGRIRGRAMLTQGIDAFGANRAGDRLSSRFDARGRFTKIALWTDIEQRLGSEFSIYAQAEGQFASRPLLSSEEMGLGGRRFGRAWNYREFAGDRGVAGSVEVRRDWKRPLPVVEYAQLYAYADAGRVHNYRSGFGSGSLASAGGGVRLWLKHQLRASVELGVPLTDGFVASANESPRLSFTLDVTF</sequence>
<dbReference type="OrthoDB" id="7209508at2"/>
<keyword evidence="1" id="KW-0472">Membrane</keyword>
<dbReference type="Gene3D" id="2.40.160.50">
    <property type="entry name" value="membrane protein fhac: a member of the omp85/tpsb transporter family"/>
    <property type="match status" value="1"/>
</dbReference>
<dbReference type="Pfam" id="PF03865">
    <property type="entry name" value="ShlB"/>
    <property type="match status" value="1"/>
</dbReference>
<dbReference type="InterPro" id="IPR013686">
    <property type="entry name" value="Polypept-transport_assoc_ShlB"/>
</dbReference>
<feature type="domain" description="Polypeptide-transport-associated ShlB-type" evidence="6">
    <location>
        <begin position="73"/>
        <end position="140"/>
    </location>
</feature>
<keyword evidence="2" id="KW-0812">Transmembrane</keyword>
<evidence type="ECO:0000256" key="4">
    <source>
        <dbReference type="SAM" id="MobiDB-lite"/>
    </source>
</evidence>
<keyword evidence="1" id="KW-1134">Transmembrane beta strand</keyword>
<dbReference type="PANTHER" id="PTHR34597:SF6">
    <property type="entry name" value="BLR6126 PROTEIN"/>
    <property type="match status" value="1"/>
</dbReference>
<dbReference type="PANTHER" id="PTHR34597">
    <property type="entry name" value="SLR1661 PROTEIN"/>
    <property type="match status" value="1"/>
</dbReference>
<evidence type="ECO:0000259" key="5">
    <source>
        <dbReference type="Pfam" id="PF03865"/>
    </source>
</evidence>
<dbReference type="Proteomes" id="UP000241167">
    <property type="component" value="Unassembled WGS sequence"/>
</dbReference>
<dbReference type="InterPro" id="IPR005565">
    <property type="entry name" value="Hemolysn_activator_HlyB_C"/>
</dbReference>
<dbReference type="AlphaFoldDB" id="A0A2P7QJE3"/>
<name>A0A2P7QJE3_9SPHN</name>
<evidence type="ECO:0008006" key="9">
    <source>
        <dbReference type="Google" id="ProtNLM"/>
    </source>
</evidence>
<evidence type="ECO:0000256" key="3">
    <source>
        <dbReference type="ARBA" id="ARBA00023237"/>
    </source>
</evidence>
<evidence type="ECO:0000256" key="2">
    <source>
        <dbReference type="ARBA" id="ARBA00022692"/>
    </source>
</evidence>
<dbReference type="GO" id="GO:0098046">
    <property type="term" value="C:type V protein secretion system complex"/>
    <property type="evidence" value="ECO:0007669"/>
    <property type="project" value="TreeGrafter"/>
</dbReference>
<organism evidence="7 8">
    <name type="scientific">Allosphingosinicella deserti</name>
    <dbReference type="NCBI Taxonomy" id="2116704"/>
    <lineage>
        <taxon>Bacteria</taxon>
        <taxon>Pseudomonadati</taxon>
        <taxon>Pseudomonadota</taxon>
        <taxon>Alphaproteobacteria</taxon>
        <taxon>Sphingomonadales</taxon>
        <taxon>Sphingomonadaceae</taxon>
        <taxon>Allosphingosinicella</taxon>
    </lineage>
</organism>
<dbReference type="EMBL" id="PXYI01000007">
    <property type="protein sequence ID" value="PSJ38079.1"/>
    <property type="molecule type" value="Genomic_DNA"/>
</dbReference>
<keyword evidence="8" id="KW-1185">Reference proteome</keyword>
<proteinExistence type="predicted"/>
<protein>
    <recommendedName>
        <fullName evidence="9">ShlB/FhaC/HecB family hemolysin secretion/activation protein</fullName>
    </recommendedName>
</protein>